<feature type="domain" description="Inner membrane component" evidence="2">
    <location>
        <begin position="17"/>
        <end position="67"/>
    </location>
</feature>
<keyword evidence="1" id="KW-0472">Membrane</keyword>
<reference evidence="3 4" key="1">
    <citation type="submission" date="2023-04" db="EMBL/GenBank/DDBJ databases">
        <title>Ottowia paracancer sp. nov., isolated from human stomach.</title>
        <authorList>
            <person name="Song Y."/>
        </authorList>
    </citation>
    <scope>NUCLEOTIDE SEQUENCE [LARGE SCALE GENOMIC DNA]</scope>
    <source>
        <strain evidence="3 4">10c7w1</strain>
    </source>
</reference>
<sequence>MLPSHFLKDENAMLRFLFNLLWFILGGLPMALGWWLAGVIMAITLIGLPWARACFVIGQFALWPFGREAVDRRQVTGRDDLGTGALGLLGNLVWFVFAGLWLALGHLGSALVCFVTLIGIPFGWQHLKLAAIALMPIGKTIVVRR</sequence>
<dbReference type="NCBIfam" id="NF008741">
    <property type="entry name" value="PRK11770.1-3"/>
    <property type="match status" value="1"/>
</dbReference>
<comment type="subcellular location">
    <subcellularLocation>
        <location evidence="1">Cell inner membrane</location>
        <topology evidence="1">Multi-pass membrane protein</topology>
    </subcellularLocation>
</comment>
<feature type="domain" description="Inner membrane component" evidence="2">
    <location>
        <begin position="89"/>
        <end position="139"/>
    </location>
</feature>
<feature type="transmembrane region" description="Helical" evidence="1">
    <location>
        <begin position="109"/>
        <end position="135"/>
    </location>
</feature>
<dbReference type="NCBIfam" id="NF008742">
    <property type="entry name" value="PRK11770.1-4"/>
    <property type="match status" value="1"/>
</dbReference>
<feature type="transmembrane region" description="Helical" evidence="1">
    <location>
        <begin position="84"/>
        <end position="103"/>
    </location>
</feature>
<dbReference type="Pfam" id="PF03733">
    <property type="entry name" value="YccF"/>
    <property type="match status" value="2"/>
</dbReference>
<evidence type="ECO:0000313" key="4">
    <source>
        <dbReference type="Proteomes" id="UP001237156"/>
    </source>
</evidence>
<comment type="caution">
    <text evidence="3">The sequence shown here is derived from an EMBL/GenBank/DDBJ whole genome shotgun (WGS) entry which is preliminary data.</text>
</comment>
<dbReference type="AlphaFoldDB" id="A0AAW6RIP7"/>
<dbReference type="NCBIfam" id="NF008740">
    <property type="entry name" value="PRK11770.1-2"/>
    <property type="match status" value="1"/>
</dbReference>
<keyword evidence="4" id="KW-1185">Reference proteome</keyword>
<dbReference type="InterPro" id="IPR031308">
    <property type="entry name" value="UCP028777"/>
</dbReference>
<organism evidence="3 4">
    <name type="scientific">Ottowia cancrivicina</name>
    <dbReference type="NCBI Taxonomy" id="3040346"/>
    <lineage>
        <taxon>Bacteria</taxon>
        <taxon>Pseudomonadati</taxon>
        <taxon>Pseudomonadota</taxon>
        <taxon>Betaproteobacteria</taxon>
        <taxon>Burkholderiales</taxon>
        <taxon>Comamonadaceae</taxon>
        <taxon>Ottowia</taxon>
    </lineage>
</organism>
<keyword evidence="1" id="KW-1133">Transmembrane helix</keyword>
<dbReference type="InterPro" id="IPR005185">
    <property type="entry name" value="YccF"/>
</dbReference>
<proteinExistence type="predicted"/>
<dbReference type="InterPro" id="IPR052937">
    <property type="entry name" value="Inner_membrane_protein"/>
</dbReference>
<dbReference type="PIRSF" id="PIRSF028777">
    <property type="entry name" value="UCP028777"/>
    <property type="match status" value="1"/>
</dbReference>
<dbReference type="EMBL" id="JARVII010000001">
    <property type="protein sequence ID" value="MDG9698151.1"/>
    <property type="molecule type" value="Genomic_DNA"/>
</dbReference>
<keyword evidence="1" id="KW-0812">Transmembrane</keyword>
<evidence type="ECO:0000259" key="2">
    <source>
        <dbReference type="Pfam" id="PF03733"/>
    </source>
</evidence>
<dbReference type="PANTHER" id="PTHR42903:SF1">
    <property type="entry name" value="INNER MEMBRANE PROTEIN YCCF"/>
    <property type="match status" value="1"/>
</dbReference>
<dbReference type="Proteomes" id="UP001237156">
    <property type="component" value="Unassembled WGS sequence"/>
</dbReference>
<gene>
    <name evidence="3" type="ORF">QB898_00180</name>
</gene>
<name>A0AAW6RIP7_9BURK</name>
<feature type="transmembrane region" description="Helical" evidence="1">
    <location>
        <begin position="38"/>
        <end position="63"/>
    </location>
</feature>
<feature type="transmembrane region" description="Helical" evidence="1">
    <location>
        <begin position="12"/>
        <end position="32"/>
    </location>
</feature>
<keyword evidence="1" id="KW-1003">Cell membrane</keyword>
<keyword evidence="1" id="KW-0997">Cell inner membrane</keyword>
<evidence type="ECO:0000256" key="1">
    <source>
        <dbReference type="PIRNR" id="PIRNR028777"/>
    </source>
</evidence>
<accession>A0AAW6RIP7</accession>
<dbReference type="PANTHER" id="PTHR42903">
    <property type="entry name" value="INNER MEMBRANE PROTEIN YCCF"/>
    <property type="match status" value="1"/>
</dbReference>
<evidence type="ECO:0000313" key="3">
    <source>
        <dbReference type="EMBL" id="MDG9698151.1"/>
    </source>
</evidence>
<protein>
    <recommendedName>
        <fullName evidence="1">Inner membrane protein YccF</fullName>
    </recommendedName>
</protein>
<dbReference type="GO" id="GO:0005886">
    <property type="term" value="C:plasma membrane"/>
    <property type="evidence" value="ECO:0007669"/>
    <property type="project" value="UniProtKB-SubCell"/>
</dbReference>